<keyword evidence="2" id="KW-0547">Nucleotide-binding</keyword>
<accession>A0ABV9ZN62</accession>
<keyword evidence="2" id="KW-0067">ATP-binding</keyword>
<dbReference type="Proteomes" id="UP001596175">
    <property type="component" value="Unassembled WGS sequence"/>
</dbReference>
<dbReference type="Pfam" id="PF13581">
    <property type="entry name" value="HATPase_c_2"/>
    <property type="match status" value="1"/>
</dbReference>
<dbReference type="GO" id="GO:0005524">
    <property type="term" value="F:ATP binding"/>
    <property type="evidence" value="ECO:0007669"/>
    <property type="project" value="UniProtKB-KW"/>
</dbReference>
<gene>
    <name evidence="2" type="ORF">ACFPK1_27810</name>
</gene>
<keyword evidence="3" id="KW-1185">Reference proteome</keyword>
<proteinExistence type="predicted"/>
<dbReference type="InterPro" id="IPR003594">
    <property type="entry name" value="HATPase_dom"/>
</dbReference>
<dbReference type="EMBL" id="JBHSKG010000020">
    <property type="protein sequence ID" value="MFC5142066.1"/>
    <property type="molecule type" value="Genomic_DNA"/>
</dbReference>
<dbReference type="Gene3D" id="3.30.565.10">
    <property type="entry name" value="Histidine kinase-like ATPase, C-terminal domain"/>
    <property type="match status" value="1"/>
</dbReference>
<reference evidence="3" key="1">
    <citation type="journal article" date="2019" name="Int. J. Syst. Evol. Microbiol.">
        <title>The Global Catalogue of Microorganisms (GCM) 10K type strain sequencing project: providing services to taxonomists for standard genome sequencing and annotation.</title>
        <authorList>
            <consortium name="The Broad Institute Genomics Platform"/>
            <consortium name="The Broad Institute Genome Sequencing Center for Infectious Disease"/>
            <person name="Wu L."/>
            <person name="Ma J."/>
        </authorList>
    </citation>
    <scope>NUCLEOTIDE SEQUENCE [LARGE SCALE GENOMIC DNA]</scope>
    <source>
        <strain evidence="3">XZYJ18</strain>
    </source>
</reference>
<dbReference type="RefSeq" id="WP_378024197.1">
    <property type="nucleotide sequence ID" value="NZ_JBHSKG010000020.1"/>
</dbReference>
<protein>
    <submittedName>
        <fullName evidence="2">ATP-binding protein</fullName>
    </submittedName>
</protein>
<dbReference type="InterPro" id="IPR036890">
    <property type="entry name" value="HATPase_C_sf"/>
</dbReference>
<organism evidence="2 3">
    <name type="scientific">Actinomycetospora rhizophila</name>
    <dbReference type="NCBI Taxonomy" id="1416876"/>
    <lineage>
        <taxon>Bacteria</taxon>
        <taxon>Bacillati</taxon>
        <taxon>Actinomycetota</taxon>
        <taxon>Actinomycetes</taxon>
        <taxon>Pseudonocardiales</taxon>
        <taxon>Pseudonocardiaceae</taxon>
        <taxon>Actinomycetospora</taxon>
    </lineage>
</organism>
<name>A0ABV9ZN62_9PSEU</name>
<evidence type="ECO:0000313" key="3">
    <source>
        <dbReference type="Proteomes" id="UP001596175"/>
    </source>
</evidence>
<feature type="domain" description="Histidine kinase/HSP90-like ATPase" evidence="1">
    <location>
        <begin position="26"/>
        <end position="88"/>
    </location>
</feature>
<sequence length="178" mass="18784">MIRPQPPEDRAPGAPRDVEVRVLPVPEALVTVRTVAGDLAARAEFPLDSVDDLRLAVDEACTCLAALARPGTKLTVTFAVDDERITMTASVLTTGPTALPTDTFAWRVLSVLADDVRVLAEAPSSAGEPHRLALRVIVERTTEVPLEDVLPDTGTGETAGEPAAVALLADHRPRSVGP</sequence>
<comment type="caution">
    <text evidence="2">The sequence shown here is derived from an EMBL/GenBank/DDBJ whole genome shotgun (WGS) entry which is preliminary data.</text>
</comment>
<evidence type="ECO:0000259" key="1">
    <source>
        <dbReference type="Pfam" id="PF13581"/>
    </source>
</evidence>
<evidence type="ECO:0000313" key="2">
    <source>
        <dbReference type="EMBL" id="MFC5142066.1"/>
    </source>
</evidence>